<dbReference type="Proteomes" id="UP000193926">
    <property type="component" value="Unassembled WGS sequence"/>
</dbReference>
<gene>
    <name evidence="1" type="ORF">MGEO_06360</name>
</gene>
<comment type="caution">
    <text evidence="1">The sequence shown here is derived from an EMBL/GenBank/DDBJ whole genome shotgun (WGS) entry which is preliminary data.</text>
</comment>
<dbReference type="InterPro" id="IPR010921">
    <property type="entry name" value="Trp_repressor/repl_initiator"/>
</dbReference>
<protein>
    <recommendedName>
        <fullName evidence="3">DUF1153 domain-containing protein</fullName>
    </recommendedName>
</protein>
<dbReference type="AlphaFoldDB" id="A0A1X4NNN6"/>
<dbReference type="OrthoDB" id="9796775at2"/>
<dbReference type="InterPro" id="IPR036388">
    <property type="entry name" value="WH-like_DNA-bd_sf"/>
</dbReference>
<dbReference type="STRING" id="1123756.MGEO_06360"/>
<evidence type="ECO:0000313" key="1">
    <source>
        <dbReference type="EMBL" id="OSQ52134.1"/>
    </source>
</evidence>
<evidence type="ECO:0008006" key="3">
    <source>
        <dbReference type="Google" id="ProtNLM"/>
    </source>
</evidence>
<dbReference type="InterPro" id="IPR009534">
    <property type="entry name" value="DUF1153"/>
</dbReference>
<name>A0A1X4NNN6_9RHOB</name>
<organism evidence="1 2">
    <name type="scientific">Marivita geojedonensis</name>
    <dbReference type="NCBI Taxonomy" id="1123756"/>
    <lineage>
        <taxon>Bacteria</taxon>
        <taxon>Pseudomonadati</taxon>
        <taxon>Pseudomonadota</taxon>
        <taxon>Alphaproteobacteria</taxon>
        <taxon>Rhodobacterales</taxon>
        <taxon>Roseobacteraceae</taxon>
        <taxon>Marivita</taxon>
    </lineage>
</organism>
<dbReference type="RefSeq" id="WP_085635872.1">
    <property type="nucleotide sequence ID" value="NZ_JFKC01000003.1"/>
</dbReference>
<dbReference type="SUPFAM" id="SSF48295">
    <property type="entry name" value="TrpR-like"/>
    <property type="match status" value="1"/>
</dbReference>
<accession>A0A1X4NNN6</accession>
<keyword evidence="2" id="KW-1185">Reference proteome</keyword>
<dbReference type="Pfam" id="PF06627">
    <property type="entry name" value="DUF1153"/>
    <property type="match status" value="1"/>
</dbReference>
<dbReference type="Gene3D" id="1.10.10.10">
    <property type="entry name" value="Winged helix-like DNA-binding domain superfamily/Winged helix DNA-binding domain"/>
    <property type="match status" value="1"/>
</dbReference>
<evidence type="ECO:0000313" key="2">
    <source>
        <dbReference type="Proteomes" id="UP000193926"/>
    </source>
</evidence>
<reference evidence="1 2" key="1">
    <citation type="submission" date="2014-03" db="EMBL/GenBank/DDBJ databases">
        <title>The draft genome sequence of Marivita geojedonensis KCTC 23882.</title>
        <authorList>
            <person name="Lai Q."/>
            <person name="Shao Z."/>
        </authorList>
    </citation>
    <scope>NUCLEOTIDE SEQUENCE [LARGE SCALE GENOMIC DNA]</scope>
    <source>
        <strain evidence="1 2">DPG-138</strain>
    </source>
</reference>
<sequence length="90" mass="10199">MYLKKSHGPRTVTLANGAVLSRGDLPPPNTYRWVASRKAIVVDAVVHRLITKKEALERYELSEEELESWIAASTRHGREALKATAVQRFR</sequence>
<dbReference type="EMBL" id="JFKC01000003">
    <property type="protein sequence ID" value="OSQ52134.1"/>
    <property type="molecule type" value="Genomic_DNA"/>
</dbReference>
<proteinExistence type="predicted"/>
<dbReference type="GO" id="GO:0043565">
    <property type="term" value="F:sequence-specific DNA binding"/>
    <property type="evidence" value="ECO:0007669"/>
    <property type="project" value="InterPro"/>
</dbReference>